<name>A0ACC2P9R1_9HYME</name>
<organism evidence="1 2">
    <name type="scientific">Eretmocerus hayati</name>
    <dbReference type="NCBI Taxonomy" id="131215"/>
    <lineage>
        <taxon>Eukaryota</taxon>
        <taxon>Metazoa</taxon>
        <taxon>Ecdysozoa</taxon>
        <taxon>Arthropoda</taxon>
        <taxon>Hexapoda</taxon>
        <taxon>Insecta</taxon>
        <taxon>Pterygota</taxon>
        <taxon>Neoptera</taxon>
        <taxon>Endopterygota</taxon>
        <taxon>Hymenoptera</taxon>
        <taxon>Apocrita</taxon>
        <taxon>Proctotrupomorpha</taxon>
        <taxon>Chalcidoidea</taxon>
        <taxon>Aphelinidae</taxon>
        <taxon>Aphelininae</taxon>
        <taxon>Eretmocerus</taxon>
    </lineage>
</organism>
<sequence length="523" mass="60504">MDTIASTVLLLISFTVLVQVFSWLYQYLSLYKKLRCVPGPASLPFVGMSMQIRNIANDDRLKWFQDLCSRYKDGIMVTWIGVVPTIHIRKPHQIEVILRSRTLIRKAAMYKFLAHWLGNGLLTSTGELWHQHRRLITPAFHFAILDEFIDIIYEKAEIFNDCISSHLKSHPKEAINIFPLAIKFTLDTVCKTVMGVDMDTQRKSENEYVKALHRFAELMMNRFFRPWLRSDMIYKFTSASKEYNKCIETMHTFTRTVIEERNIARRKNLSEKSTEVKYENSEGDFDGKKKPKAFLDLLMDLNEADENPLTYEEIREQVDTFMFGGHDTTGVAISWALFCLGNNPEALKKVQEEIDDVWGETDEPITKQQLAQLKYLDRVIKEALRLFPSAPAVSRALDHDVEIDNYVIPRGVTVNIQIMMLHRDPELWKDPMVFDPDRFLPENSQGRHPYAYVPFSAGPRNCIGQKFAILVMKTSLAAVLRKWNVSSTLKITDIKLISQIVLSPAKETIDLNFEPRKLNKSGR</sequence>
<proteinExistence type="predicted"/>
<comment type="caution">
    <text evidence="1">The sequence shown here is derived from an EMBL/GenBank/DDBJ whole genome shotgun (WGS) entry which is preliminary data.</text>
</comment>
<dbReference type="Proteomes" id="UP001239111">
    <property type="component" value="Chromosome 2"/>
</dbReference>
<reference evidence="1" key="1">
    <citation type="submission" date="2023-04" db="EMBL/GenBank/DDBJ databases">
        <title>A chromosome-level genome assembly of the parasitoid wasp Eretmocerus hayati.</title>
        <authorList>
            <person name="Zhong Y."/>
            <person name="Liu S."/>
            <person name="Liu Y."/>
        </authorList>
    </citation>
    <scope>NUCLEOTIDE SEQUENCE</scope>
    <source>
        <strain evidence="1">ZJU_SS_LIU_2023</strain>
    </source>
</reference>
<dbReference type="EMBL" id="CM056742">
    <property type="protein sequence ID" value="KAJ8680135.1"/>
    <property type="molecule type" value="Genomic_DNA"/>
</dbReference>
<protein>
    <submittedName>
        <fullName evidence="1">Uncharacterized protein</fullName>
    </submittedName>
</protein>
<accession>A0ACC2P9R1</accession>
<gene>
    <name evidence="1" type="ORF">QAD02_015922</name>
</gene>
<evidence type="ECO:0000313" key="2">
    <source>
        <dbReference type="Proteomes" id="UP001239111"/>
    </source>
</evidence>
<keyword evidence="2" id="KW-1185">Reference proteome</keyword>
<evidence type="ECO:0000313" key="1">
    <source>
        <dbReference type="EMBL" id="KAJ8680135.1"/>
    </source>
</evidence>